<dbReference type="InterPro" id="IPR009211">
    <property type="entry name" value="TagJ"/>
</dbReference>
<dbReference type="PATRIC" id="fig|65700.7.peg.4334"/>
<dbReference type="RefSeq" id="WP_016191444.1">
    <property type="nucleotide sequence ID" value="NZ_CP089932.1"/>
</dbReference>
<dbReference type="AlphaFoldDB" id="A0A0M2KIE2"/>
<dbReference type="PIRSF" id="PIRSF029288">
    <property type="entry name" value="SciE_ImpE"/>
    <property type="match status" value="1"/>
</dbReference>
<dbReference type="Pfam" id="PF07024">
    <property type="entry name" value="ImpE"/>
    <property type="match status" value="1"/>
</dbReference>
<dbReference type="EMBL" id="JXNU01000003">
    <property type="protein sequence ID" value="KKF36786.1"/>
    <property type="molecule type" value="Genomic_DNA"/>
</dbReference>
<accession>A0A0M2KIE2</accession>
<gene>
    <name evidence="1" type="ORF">SY86_17315</name>
</gene>
<dbReference type="Proteomes" id="UP000033924">
    <property type="component" value="Unassembled WGS sequence"/>
</dbReference>
<evidence type="ECO:0000313" key="2">
    <source>
        <dbReference type="Proteomes" id="UP000033924"/>
    </source>
</evidence>
<comment type="caution">
    <text evidence="1">The sequence shown here is derived from an EMBL/GenBank/DDBJ whole genome shotgun (WGS) entry which is preliminary data.</text>
</comment>
<dbReference type="Gene3D" id="1.25.40.10">
    <property type="entry name" value="Tetratricopeptide repeat domain"/>
    <property type="match status" value="1"/>
</dbReference>
<name>A0A0M2KIE2_9GAMM</name>
<reference evidence="1 2" key="1">
    <citation type="submission" date="2015-01" db="EMBL/GenBank/DDBJ databases">
        <title>Erwinia tracheiphila.</title>
        <authorList>
            <person name="Shapiro L.R."/>
        </authorList>
    </citation>
    <scope>NUCLEOTIDE SEQUENCE [LARGE SCALE GENOMIC DNA]</scope>
    <source>
        <strain evidence="1 2">BuffGH</strain>
    </source>
</reference>
<keyword evidence="2" id="KW-1185">Reference proteome</keyword>
<dbReference type="InterPro" id="IPR011990">
    <property type="entry name" value="TPR-like_helical_dom_sf"/>
</dbReference>
<evidence type="ECO:0000313" key="1">
    <source>
        <dbReference type="EMBL" id="KKF36786.1"/>
    </source>
</evidence>
<organism evidence="1 2">
    <name type="scientific">Erwinia tracheiphila</name>
    <dbReference type="NCBI Taxonomy" id="65700"/>
    <lineage>
        <taxon>Bacteria</taxon>
        <taxon>Pseudomonadati</taxon>
        <taxon>Pseudomonadota</taxon>
        <taxon>Gammaproteobacteria</taxon>
        <taxon>Enterobacterales</taxon>
        <taxon>Erwiniaceae</taxon>
        <taxon>Erwinia</taxon>
    </lineage>
</organism>
<sequence>MSDVNSLAELLKSSSLGDILASALSRVKTNPEDIEQRKTLFKLYCIEGLWEKALMQLQTIELMDDHSQKDSELYKNLIFSELVRENVLAGERTAGLLDEASPEWMTLLQQANQAHAQKDEKLSEALRAQAFEIAPESAGGGEMTGAFSWIADGDGRIGPACEFISAGGYRQVPFSAIQTLNVPQPTRILDLIWAPAHINVNNEIYYGYVPARYPVSSEAEQNVKLGMITEWSQHSDIFSTGVGRKMLITDRGEFSLLEVTEIKFA</sequence>
<proteinExistence type="predicted"/>
<dbReference type="STRING" id="65700.SY86_17315"/>
<dbReference type="SUPFAM" id="SSF144059">
    <property type="entry name" value="ImpE-like"/>
    <property type="match status" value="1"/>
</dbReference>
<protein>
    <submittedName>
        <fullName evidence="1">ImpE family T6SS protein Cts1E</fullName>
    </submittedName>
</protein>